<dbReference type="SMART" id="SM01037">
    <property type="entry name" value="Bet_v_1"/>
    <property type="match status" value="1"/>
</dbReference>
<evidence type="ECO:0000313" key="3">
    <source>
        <dbReference type="EMBL" id="KAB2620034.1"/>
    </source>
</evidence>
<comment type="caution">
    <text evidence="3">The sequence shown here is derived from an EMBL/GenBank/DDBJ whole genome shotgun (WGS) entry which is preliminary data.</text>
</comment>
<gene>
    <name evidence="3" type="ORF">D8674_036994</name>
</gene>
<evidence type="ECO:0000256" key="1">
    <source>
        <dbReference type="SAM" id="MobiDB-lite"/>
    </source>
</evidence>
<feature type="domain" description="Bet v I/Major latex protein" evidence="2">
    <location>
        <begin position="3"/>
        <end position="154"/>
    </location>
</feature>
<feature type="compositionally biased region" description="Low complexity" evidence="1">
    <location>
        <begin position="414"/>
        <end position="427"/>
    </location>
</feature>
<keyword evidence="4" id="KW-1185">Reference proteome</keyword>
<dbReference type="GO" id="GO:0006952">
    <property type="term" value="P:defense response"/>
    <property type="evidence" value="ECO:0007669"/>
    <property type="project" value="InterPro"/>
</dbReference>
<reference evidence="3 4" key="2">
    <citation type="submission" date="2019-11" db="EMBL/GenBank/DDBJ databases">
        <title>A de novo genome assembly of a pear dwarfing rootstock.</title>
        <authorList>
            <person name="Wang F."/>
            <person name="Wang J."/>
            <person name="Li S."/>
            <person name="Zhang Y."/>
            <person name="Fang M."/>
            <person name="Ma L."/>
            <person name="Zhao Y."/>
            <person name="Jiang S."/>
        </authorList>
    </citation>
    <scope>NUCLEOTIDE SEQUENCE [LARGE SCALE GENOMIC DNA]</scope>
    <source>
        <strain evidence="3">S2</strain>
        <tissue evidence="3">Leaf</tissue>
    </source>
</reference>
<dbReference type="InterPro" id="IPR014729">
    <property type="entry name" value="Rossmann-like_a/b/a_fold"/>
</dbReference>
<feature type="region of interest" description="Disordered" evidence="1">
    <location>
        <begin position="411"/>
        <end position="476"/>
    </location>
</feature>
<dbReference type="SUPFAM" id="SSF52402">
    <property type="entry name" value="Adenine nucleotide alpha hydrolases-like"/>
    <property type="match status" value="1"/>
</dbReference>
<reference evidence="3 4" key="1">
    <citation type="submission" date="2019-09" db="EMBL/GenBank/DDBJ databases">
        <authorList>
            <person name="Ou C."/>
        </authorList>
    </citation>
    <scope>NUCLEOTIDE SEQUENCE [LARGE SCALE GENOMIC DNA]</scope>
    <source>
        <strain evidence="3">S2</strain>
        <tissue evidence="3">Leaf</tissue>
    </source>
</reference>
<dbReference type="OrthoDB" id="1654852at2759"/>
<dbReference type="InterPro" id="IPR023393">
    <property type="entry name" value="START-like_dom_sf"/>
</dbReference>
<dbReference type="EMBL" id="SMOL01000361">
    <property type="protein sequence ID" value="KAB2620034.1"/>
    <property type="molecule type" value="Genomic_DNA"/>
</dbReference>
<dbReference type="PANTHER" id="PTHR47382:SF3">
    <property type="entry name" value="ADENINE NUCLEOTIDE ALPHA HYDROLASES-LIKE SUPERFAMILY PROTEIN"/>
    <property type="match status" value="1"/>
</dbReference>
<evidence type="ECO:0000259" key="2">
    <source>
        <dbReference type="SMART" id="SM01037"/>
    </source>
</evidence>
<accession>A0A5N5HA51</accession>
<dbReference type="PANTHER" id="PTHR47382">
    <property type="entry name" value="U-BOX DOMAIN-CONTAINING PROTEIN 52-LIKE"/>
    <property type="match status" value="1"/>
</dbReference>
<dbReference type="CDD" id="cd01989">
    <property type="entry name" value="USP_STK_Ubox_N"/>
    <property type="match status" value="1"/>
</dbReference>
<evidence type="ECO:0000313" key="4">
    <source>
        <dbReference type="Proteomes" id="UP000327157"/>
    </source>
</evidence>
<proteinExistence type="predicted"/>
<name>A0A5N5HA51_9ROSA</name>
<protein>
    <submittedName>
        <fullName evidence="3">U-box domain-containing protein 36-like</fullName>
    </submittedName>
</protein>
<dbReference type="SUPFAM" id="SSF55961">
    <property type="entry name" value="Bet v1-like"/>
    <property type="match status" value="1"/>
</dbReference>
<dbReference type="Gene3D" id="3.30.530.20">
    <property type="match status" value="1"/>
</dbReference>
<dbReference type="AlphaFoldDB" id="A0A5N5HA51"/>
<dbReference type="Proteomes" id="UP000327157">
    <property type="component" value="Unassembled WGS sequence"/>
</dbReference>
<dbReference type="InterPro" id="IPR000916">
    <property type="entry name" value="Bet_v_I/MLP"/>
</dbReference>
<dbReference type="Gene3D" id="3.40.50.620">
    <property type="entry name" value="HUPs"/>
    <property type="match status" value="1"/>
</dbReference>
<feature type="compositionally biased region" description="Basic and acidic residues" evidence="1">
    <location>
        <begin position="434"/>
        <end position="452"/>
    </location>
</feature>
<organism evidence="3 4">
    <name type="scientific">Pyrus ussuriensis x Pyrus communis</name>
    <dbReference type="NCBI Taxonomy" id="2448454"/>
    <lineage>
        <taxon>Eukaryota</taxon>
        <taxon>Viridiplantae</taxon>
        <taxon>Streptophyta</taxon>
        <taxon>Embryophyta</taxon>
        <taxon>Tracheophyta</taxon>
        <taxon>Spermatophyta</taxon>
        <taxon>Magnoliopsida</taxon>
        <taxon>eudicotyledons</taxon>
        <taxon>Gunneridae</taxon>
        <taxon>Pentapetalae</taxon>
        <taxon>rosids</taxon>
        <taxon>fabids</taxon>
        <taxon>Rosales</taxon>
        <taxon>Rosaceae</taxon>
        <taxon>Amygdaloideae</taxon>
        <taxon>Maleae</taxon>
        <taxon>Pyrus</taxon>
    </lineage>
</organism>
<sequence>MSSDCGKLETVVEIKASAAKFHEMFTHKPHHISNASSRIIQGCNLHEGDCGTVESVVYWNYFHDGKAKVAKDLVEAIDAENNMITFKVIEGDLLEHYKSFKYTIHATPKGEGCNVHWTMEYENHHDYIEDPHTLLQLLRIVKLFAEFCPYWHRRLEPLGLVAGGYDDACQQFNKAFIVSTTMTKEETRMPSPLLMPLTSIEEELEPAFDADDDDESLFSIDFNFNFKDSFKGKEKAVPCYYHVAVGRQKSESSMDALLWTLSHTAVTHDHDQSSVILVLVHVFAPIRYVPSPLGMLPKNTVNTIMMENWMALERDRRRKLLHKYVDACSSAKVKTEIMLIESDTVAKAILELIPTQNIRNLVVGTTKSSLRKLRFKKGSGIASQILQNARETSCNIKIICKGKEVIDDTMFTGSTSSRSSNANSLSTQDEDDHQEQRISTDYNKHEYSRPEAKSPSSLNGYKQMWWGKPKSSQITA</sequence>
<dbReference type="CDD" id="cd07816">
    <property type="entry name" value="Bet_v1-like"/>
    <property type="match status" value="1"/>
</dbReference>
<dbReference type="Pfam" id="PF00407">
    <property type="entry name" value="Bet_v_1"/>
    <property type="match status" value="1"/>
</dbReference>